<dbReference type="EMBL" id="PQFF01000123">
    <property type="protein sequence ID" value="RHZ80734.1"/>
    <property type="molecule type" value="Genomic_DNA"/>
</dbReference>
<organism evidence="1 2">
    <name type="scientific">Diversispora epigaea</name>
    <dbReference type="NCBI Taxonomy" id="1348612"/>
    <lineage>
        <taxon>Eukaryota</taxon>
        <taxon>Fungi</taxon>
        <taxon>Fungi incertae sedis</taxon>
        <taxon>Mucoromycota</taxon>
        <taxon>Glomeromycotina</taxon>
        <taxon>Glomeromycetes</taxon>
        <taxon>Diversisporales</taxon>
        <taxon>Diversisporaceae</taxon>
        <taxon>Diversispora</taxon>
    </lineage>
</organism>
<gene>
    <name evidence="1" type="ORF">Glove_132g284</name>
</gene>
<accession>A0A397J6B2</accession>
<evidence type="ECO:0000313" key="2">
    <source>
        <dbReference type="Proteomes" id="UP000266861"/>
    </source>
</evidence>
<sequence>MYNPDQLFLTQDLSNAIQKIKHEKQIAGSDASYLLKLLLEQQKEEPMAFVQPLINNKSIKIIQKMGYKLDKERLIAINNNNKYNIPFRGRDKGSIARKVLSNKHQVKTIFSKCKQNENASSSKKKLKKTITIESDIEDNQNEDNQDQGNIEFQEKVMALKECQLKVAPVIMN</sequence>
<proteinExistence type="predicted"/>
<reference evidence="1 2" key="1">
    <citation type="submission" date="2018-08" db="EMBL/GenBank/DDBJ databases">
        <title>Genome and evolution of the arbuscular mycorrhizal fungus Diversispora epigaea (formerly Glomus versiforme) and its bacterial endosymbionts.</title>
        <authorList>
            <person name="Sun X."/>
            <person name="Fei Z."/>
            <person name="Harrison M."/>
        </authorList>
    </citation>
    <scope>NUCLEOTIDE SEQUENCE [LARGE SCALE GENOMIC DNA]</scope>
    <source>
        <strain evidence="1 2">IT104</strain>
    </source>
</reference>
<dbReference type="OrthoDB" id="2438191at2759"/>
<keyword evidence="2" id="KW-1185">Reference proteome</keyword>
<protein>
    <submittedName>
        <fullName evidence="1">Uncharacterized protein</fullName>
    </submittedName>
</protein>
<comment type="caution">
    <text evidence="1">The sequence shown here is derived from an EMBL/GenBank/DDBJ whole genome shotgun (WGS) entry which is preliminary data.</text>
</comment>
<dbReference type="Proteomes" id="UP000266861">
    <property type="component" value="Unassembled WGS sequence"/>
</dbReference>
<dbReference type="AlphaFoldDB" id="A0A397J6B2"/>
<evidence type="ECO:0000313" key="1">
    <source>
        <dbReference type="EMBL" id="RHZ80734.1"/>
    </source>
</evidence>
<name>A0A397J6B2_9GLOM</name>